<dbReference type="EMBL" id="RDRB01000002">
    <property type="protein sequence ID" value="ROU03587.1"/>
    <property type="molecule type" value="Genomic_DNA"/>
</dbReference>
<proteinExistence type="predicted"/>
<protein>
    <submittedName>
        <fullName evidence="2">CTP synthetase</fullName>
    </submittedName>
</protein>
<keyword evidence="3" id="KW-1185">Reference proteome</keyword>
<dbReference type="OrthoDB" id="7510999at2"/>
<dbReference type="Proteomes" id="UP000268016">
    <property type="component" value="Unassembled WGS sequence"/>
</dbReference>
<name>A0A3N2R826_9RHOB</name>
<dbReference type="AlphaFoldDB" id="A0A3N2R826"/>
<accession>A0A3N2R826</accession>
<evidence type="ECO:0000313" key="2">
    <source>
        <dbReference type="EMBL" id="ROU03587.1"/>
    </source>
</evidence>
<keyword evidence="1" id="KW-0812">Transmembrane</keyword>
<dbReference type="RefSeq" id="WP_123641122.1">
    <property type="nucleotide sequence ID" value="NZ_ML119082.1"/>
</dbReference>
<comment type="caution">
    <text evidence="2">The sequence shown here is derived from an EMBL/GenBank/DDBJ whole genome shotgun (WGS) entry which is preliminary data.</text>
</comment>
<evidence type="ECO:0000256" key="1">
    <source>
        <dbReference type="SAM" id="Phobius"/>
    </source>
</evidence>
<organism evidence="2 3">
    <name type="scientific">Histidinibacterium lentulum</name>
    <dbReference type="NCBI Taxonomy" id="2480588"/>
    <lineage>
        <taxon>Bacteria</taxon>
        <taxon>Pseudomonadati</taxon>
        <taxon>Pseudomonadota</taxon>
        <taxon>Alphaproteobacteria</taxon>
        <taxon>Rhodobacterales</taxon>
        <taxon>Paracoccaceae</taxon>
        <taxon>Histidinibacterium</taxon>
    </lineage>
</organism>
<feature type="transmembrane region" description="Helical" evidence="1">
    <location>
        <begin position="33"/>
        <end position="54"/>
    </location>
</feature>
<evidence type="ECO:0000313" key="3">
    <source>
        <dbReference type="Proteomes" id="UP000268016"/>
    </source>
</evidence>
<reference evidence="2 3" key="1">
    <citation type="submission" date="2018-10" db="EMBL/GenBank/DDBJ databases">
        <title>Histidinibacterium lentulum gen. nov., sp. nov., a marine bacterium from the culture broth of Picochlorum sp. 122.</title>
        <authorList>
            <person name="Wang G."/>
        </authorList>
    </citation>
    <scope>NUCLEOTIDE SEQUENCE [LARGE SCALE GENOMIC DNA]</scope>
    <source>
        <strain evidence="2 3">B17</strain>
    </source>
</reference>
<keyword evidence="1" id="KW-0472">Membrane</keyword>
<gene>
    <name evidence="2" type="ORF">EAT49_04635</name>
</gene>
<sequence length="59" mass="5797">MIRLAVTLHSLIGTTLAGSLVTAVLVAGYGTLAPILAAAALGFLAAIPASLLVAKRILG</sequence>
<keyword evidence="1" id="KW-1133">Transmembrane helix</keyword>